<feature type="transmembrane region" description="Helical" evidence="6">
    <location>
        <begin position="22"/>
        <end position="54"/>
    </location>
</feature>
<evidence type="ECO:0000256" key="6">
    <source>
        <dbReference type="SAM" id="Phobius"/>
    </source>
</evidence>
<feature type="transmembrane region" description="Helical" evidence="6">
    <location>
        <begin position="89"/>
        <end position="108"/>
    </location>
</feature>
<accession>A0A2U2N9J4</accession>
<dbReference type="AlphaFoldDB" id="A0A2U2N9J4"/>
<dbReference type="PANTHER" id="PTHR33514:SF13">
    <property type="entry name" value="PROTEIN ABCI12, CHLOROPLASTIC"/>
    <property type="match status" value="1"/>
</dbReference>
<dbReference type="InterPro" id="IPR003339">
    <property type="entry name" value="ABC/ECF_trnsptr_transmembrane"/>
</dbReference>
<comment type="similarity">
    <text evidence="2">Belongs to the CbiQ family.</text>
</comment>
<keyword evidence="8" id="KW-1185">Reference proteome</keyword>
<organism evidence="7 8">
    <name type="scientific">Sediminicurvatus halobius</name>
    <dbReference type="NCBI Taxonomy" id="2182432"/>
    <lineage>
        <taxon>Bacteria</taxon>
        <taxon>Pseudomonadati</taxon>
        <taxon>Pseudomonadota</taxon>
        <taxon>Gammaproteobacteria</taxon>
        <taxon>Chromatiales</taxon>
        <taxon>Ectothiorhodospiraceae</taxon>
        <taxon>Sediminicurvatus</taxon>
    </lineage>
</organism>
<evidence type="ECO:0000313" key="8">
    <source>
        <dbReference type="Proteomes" id="UP000245474"/>
    </source>
</evidence>
<dbReference type="Pfam" id="PF02361">
    <property type="entry name" value="CbiQ"/>
    <property type="match status" value="1"/>
</dbReference>
<evidence type="ECO:0000313" key="7">
    <source>
        <dbReference type="EMBL" id="PWG65730.1"/>
    </source>
</evidence>
<evidence type="ECO:0000256" key="4">
    <source>
        <dbReference type="ARBA" id="ARBA00022989"/>
    </source>
</evidence>
<dbReference type="EMBL" id="QFFI01000001">
    <property type="protein sequence ID" value="PWG65730.1"/>
    <property type="molecule type" value="Genomic_DNA"/>
</dbReference>
<keyword evidence="4 6" id="KW-1133">Transmembrane helix</keyword>
<protein>
    <submittedName>
        <fullName evidence="7">Energy-coupling factor transporter transmembrane protein EcfT</fullName>
    </submittedName>
</protein>
<sequence length="215" mass="22636">MIAGLYVPGPSPVHALPAGAKLLALMLLGTVAFAVPSLPVTVAGATVVAALYPLGRVPVAAVWHQARNLAPLLALIALAQAWFDGPTAAALTVARVLGLVWAAGLVTATTPFSEMMAVLERVLAPLRRLGVAPARIAFALTMAVRFVPMLQGMIEEARAAQAARGLRRNPLALAVPLTIRALRLSDRVAEAVEARGALARETDDHHDHREQEEPQ</sequence>
<proteinExistence type="inferred from homology"/>
<evidence type="ECO:0000256" key="1">
    <source>
        <dbReference type="ARBA" id="ARBA00004141"/>
    </source>
</evidence>
<keyword evidence="5 6" id="KW-0472">Membrane</keyword>
<keyword evidence="3 6" id="KW-0812">Transmembrane</keyword>
<dbReference type="GO" id="GO:0005886">
    <property type="term" value="C:plasma membrane"/>
    <property type="evidence" value="ECO:0007669"/>
    <property type="project" value="UniProtKB-ARBA"/>
</dbReference>
<dbReference type="CDD" id="cd16914">
    <property type="entry name" value="EcfT"/>
    <property type="match status" value="1"/>
</dbReference>
<name>A0A2U2N9J4_9GAMM</name>
<evidence type="ECO:0000256" key="3">
    <source>
        <dbReference type="ARBA" id="ARBA00022692"/>
    </source>
</evidence>
<dbReference type="Proteomes" id="UP000245474">
    <property type="component" value="Unassembled WGS sequence"/>
</dbReference>
<gene>
    <name evidence="7" type="ORF">DEM34_00200</name>
</gene>
<dbReference type="OrthoDB" id="5868344at2"/>
<reference evidence="7 8" key="1">
    <citation type="submission" date="2018-05" db="EMBL/GenBank/DDBJ databases">
        <title>Spiribacter halobius sp. nov., a moderately halophilic bacterium isolated from marine solar saltern.</title>
        <authorList>
            <person name="Zheng W.-S."/>
            <person name="Lu D.-C."/>
            <person name="Du Z.-J."/>
        </authorList>
    </citation>
    <scope>NUCLEOTIDE SEQUENCE [LARGE SCALE GENOMIC DNA]</scope>
    <source>
        <strain evidence="7 8">E85</strain>
    </source>
</reference>
<comment type="subcellular location">
    <subcellularLocation>
        <location evidence="1">Membrane</location>
        <topology evidence="1">Multi-pass membrane protein</topology>
    </subcellularLocation>
</comment>
<dbReference type="RefSeq" id="WP_109675039.1">
    <property type="nucleotide sequence ID" value="NZ_CP086615.1"/>
</dbReference>
<dbReference type="PANTHER" id="PTHR33514">
    <property type="entry name" value="PROTEIN ABCI12, CHLOROPLASTIC"/>
    <property type="match status" value="1"/>
</dbReference>
<evidence type="ECO:0000256" key="2">
    <source>
        <dbReference type="ARBA" id="ARBA00008564"/>
    </source>
</evidence>
<comment type="caution">
    <text evidence="7">The sequence shown here is derived from an EMBL/GenBank/DDBJ whole genome shotgun (WGS) entry which is preliminary data.</text>
</comment>
<evidence type="ECO:0000256" key="5">
    <source>
        <dbReference type="ARBA" id="ARBA00023136"/>
    </source>
</evidence>